<feature type="transmembrane region" description="Helical" evidence="9">
    <location>
        <begin position="271"/>
        <end position="290"/>
    </location>
</feature>
<evidence type="ECO:0000256" key="7">
    <source>
        <dbReference type="ARBA" id="ARBA00023136"/>
    </source>
</evidence>
<feature type="transmembrane region" description="Helical" evidence="9">
    <location>
        <begin position="81"/>
        <end position="100"/>
    </location>
</feature>
<feature type="transmembrane region" description="Helical" evidence="9">
    <location>
        <begin position="332"/>
        <end position="354"/>
    </location>
</feature>
<evidence type="ECO:0000313" key="10">
    <source>
        <dbReference type="EMBL" id="RUL54009.1"/>
    </source>
</evidence>
<evidence type="ECO:0000256" key="3">
    <source>
        <dbReference type="ARBA" id="ARBA00022448"/>
    </source>
</evidence>
<evidence type="ECO:0000256" key="6">
    <source>
        <dbReference type="ARBA" id="ARBA00022989"/>
    </source>
</evidence>
<keyword evidence="11" id="KW-1185">Reference proteome</keyword>
<feature type="region of interest" description="Disordered" evidence="8">
    <location>
        <begin position="360"/>
        <end position="379"/>
    </location>
</feature>
<keyword evidence="6 9" id="KW-1133">Transmembrane helix</keyword>
<dbReference type="InterPro" id="IPR004761">
    <property type="entry name" value="Spore_GerAB"/>
</dbReference>
<feature type="transmembrane region" description="Helical" evidence="9">
    <location>
        <begin position="302"/>
        <end position="320"/>
    </location>
</feature>
<feature type="transmembrane region" description="Helical" evidence="9">
    <location>
        <begin position="147"/>
        <end position="166"/>
    </location>
</feature>
<comment type="similarity">
    <text evidence="2">Belongs to the amino acid-polyamine-organocation (APC) superfamily. Spore germination protein (SGP) (TC 2.A.3.9) family.</text>
</comment>
<evidence type="ECO:0000256" key="4">
    <source>
        <dbReference type="ARBA" id="ARBA00022544"/>
    </source>
</evidence>
<evidence type="ECO:0000256" key="1">
    <source>
        <dbReference type="ARBA" id="ARBA00004141"/>
    </source>
</evidence>
<feature type="compositionally biased region" description="Polar residues" evidence="8">
    <location>
        <begin position="363"/>
        <end position="379"/>
    </location>
</feature>
<gene>
    <name evidence="10" type="ORF">EK386_07730</name>
</gene>
<comment type="subcellular location">
    <subcellularLocation>
        <location evidence="1">Membrane</location>
        <topology evidence="1">Multi-pass membrane protein</topology>
    </subcellularLocation>
</comment>
<dbReference type="GO" id="GO:0009847">
    <property type="term" value="P:spore germination"/>
    <property type="evidence" value="ECO:0007669"/>
    <property type="project" value="InterPro"/>
</dbReference>
<evidence type="ECO:0000256" key="8">
    <source>
        <dbReference type="SAM" id="MobiDB-lite"/>
    </source>
</evidence>
<feature type="transmembrane region" description="Helical" evidence="9">
    <location>
        <begin position="215"/>
        <end position="236"/>
    </location>
</feature>
<dbReference type="GO" id="GO:0016020">
    <property type="term" value="C:membrane"/>
    <property type="evidence" value="ECO:0007669"/>
    <property type="project" value="UniProtKB-SubCell"/>
</dbReference>
<protein>
    <submittedName>
        <fullName evidence="10">Spore gernimation protein</fullName>
    </submittedName>
</protein>
<dbReference type="RefSeq" id="WP_126658592.1">
    <property type="nucleotide sequence ID" value="NZ_RYYR01000008.1"/>
</dbReference>
<accession>A0A3S0WGZ1</accession>
<sequence length="379" mass="43483">MVKIGQIGLLHVIFLVMTFIGLKNHVTILPPLLEHVKRDGWASVIFAAILLFPWLFLLLYIHKKSKQRPIKIWLKEKVGKIGSAIILYSTVAFIYLMAAFTLRETVLWISSTFLNQTPKLILIALYIILCFLLVSTNIQTIVIVNTFVLFFVVVFGFYVAFVNIQVKDYNLLRPFFEHGFEPIAKGFVYPASGFIEIFLLLFLQHHFKSRMKWYHLAIMLFILVGLTLGPLMGAIVEFGPEEAAKQRYPAYEEWGLVSIGRFIEHMDFLSIYQWLTGTFVRVGLLLFIATDILNFTGDVKKIWKYMLPPFFFTSLGLFLIDDSLFLQLNGNAMLILTFAFFFILSVLFGCIATLKKKDPKNQIPKTSTQKNQTSEGSDT</sequence>
<evidence type="ECO:0000256" key="2">
    <source>
        <dbReference type="ARBA" id="ARBA00007998"/>
    </source>
</evidence>
<dbReference type="AlphaFoldDB" id="A0A3S0WGZ1"/>
<dbReference type="NCBIfam" id="TIGR00912">
    <property type="entry name" value="2A0309"/>
    <property type="match status" value="1"/>
</dbReference>
<keyword evidence="5 9" id="KW-0812">Transmembrane</keyword>
<reference evidence="10 11" key="1">
    <citation type="submission" date="2018-12" db="EMBL/GenBank/DDBJ databases">
        <title>Lysinibacillus antri sp. nov., isolated from a cave soil.</title>
        <authorList>
            <person name="Narsing Rao M.P."/>
            <person name="Zhang H."/>
            <person name="Dong Z.-Y."/>
            <person name="Niu X.-K."/>
            <person name="Zhang K."/>
            <person name="Fang B.-Z."/>
            <person name="Kang Y.-Q."/>
            <person name="Xiao M."/>
            <person name="Li W.-J."/>
        </authorList>
    </citation>
    <scope>NUCLEOTIDE SEQUENCE [LARGE SCALE GENOMIC DNA]</scope>
    <source>
        <strain evidence="10 11">SYSU K30002</strain>
    </source>
</reference>
<keyword evidence="4" id="KW-0309">Germination</keyword>
<proteinExistence type="inferred from homology"/>
<feature type="transmembrane region" description="Helical" evidence="9">
    <location>
        <begin position="40"/>
        <end position="61"/>
    </location>
</feature>
<evidence type="ECO:0000256" key="9">
    <source>
        <dbReference type="SAM" id="Phobius"/>
    </source>
</evidence>
<feature type="transmembrane region" description="Helical" evidence="9">
    <location>
        <begin position="7"/>
        <end position="28"/>
    </location>
</feature>
<dbReference type="PANTHER" id="PTHR34975">
    <property type="entry name" value="SPORE GERMINATION PROTEIN A2"/>
    <property type="match status" value="1"/>
</dbReference>
<comment type="caution">
    <text evidence="10">The sequence shown here is derived from an EMBL/GenBank/DDBJ whole genome shotgun (WGS) entry which is preliminary data.</text>
</comment>
<dbReference type="Pfam" id="PF03845">
    <property type="entry name" value="Spore_permease"/>
    <property type="match status" value="1"/>
</dbReference>
<dbReference type="Proteomes" id="UP000287910">
    <property type="component" value="Unassembled WGS sequence"/>
</dbReference>
<feature type="transmembrane region" description="Helical" evidence="9">
    <location>
        <begin position="120"/>
        <end position="138"/>
    </location>
</feature>
<dbReference type="PANTHER" id="PTHR34975:SF2">
    <property type="entry name" value="SPORE GERMINATION PROTEIN A2"/>
    <property type="match status" value="1"/>
</dbReference>
<organism evidence="10 11">
    <name type="scientific">Lysinibacillus antri</name>
    <dbReference type="NCBI Taxonomy" id="2498145"/>
    <lineage>
        <taxon>Bacteria</taxon>
        <taxon>Bacillati</taxon>
        <taxon>Bacillota</taxon>
        <taxon>Bacilli</taxon>
        <taxon>Bacillales</taxon>
        <taxon>Bacillaceae</taxon>
        <taxon>Lysinibacillus</taxon>
    </lineage>
</organism>
<dbReference type="EMBL" id="RYYR01000008">
    <property type="protein sequence ID" value="RUL54009.1"/>
    <property type="molecule type" value="Genomic_DNA"/>
</dbReference>
<keyword evidence="7 9" id="KW-0472">Membrane</keyword>
<name>A0A3S0WGZ1_9BACI</name>
<keyword evidence="3" id="KW-0813">Transport</keyword>
<feature type="transmembrane region" description="Helical" evidence="9">
    <location>
        <begin position="186"/>
        <end position="203"/>
    </location>
</feature>
<evidence type="ECO:0000313" key="11">
    <source>
        <dbReference type="Proteomes" id="UP000287910"/>
    </source>
</evidence>
<evidence type="ECO:0000256" key="5">
    <source>
        <dbReference type="ARBA" id="ARBA00022692"/>
    </source>
</evidence>